<dbReference type="Proteomes" id="UP000007350">
    <property type="component" value="Unassembled WGS sequence"/>
</dbReference>
<feature type="non-terminal residue" evidence="1">
    <location>
        <position position="313"/>
    </location>
</feature>
<proteinExistence type="predicted"/>
<keyword evidence="2" id="KW-1185">Reference proteome</keyword>
<gene>
    <name evidence="1" type="ORF">MOQ_008167</name>
</gene>
<comment type="caution">
    <text evidence="1">The sequence shown here is derived from an EMBL/GenBank/DDBJ whole genome shotgun (WGS) entry which is preliminary data.</text>
</comment>
<protein>
    <submittedName>
        <fullName evidence="1">Dispersed gene family protein 1 (DGF-1), putative</fullName>
    </submittedName>
</protein>
<evidence type="ECO:0000313" key="1">
    <source>
        <dbReference type="EMBL" id="EKF28096.1"/>
    </source>
</evidence>
<name>K2N0M9_TRYCR</name>
<organism evidence="1 2">
    <name type="scientific">Trypanosoma cruzi marinkellei</name>
    <dbReference type="NCBI Taxonomy" id="85056"/>
    <lineage>
        <taxon>Eukaryota</taxon>
        <taxon>Discoba</taxon>
        <taxon>Euglenozoa</taxon>
        <taxon>Kinetoplastea</taxon>
        <taxon>Metakinetoplastina</taxon>
        <taxon>Trypanosomatida</taxon>
        <taxon>Trypanosomatidae</taxon>
        <taxon>Trypanosoma</taxon>
        <taxon>Schizotrypanum</taxon>
    </lineage>
</organism>
<sequence length="313" mass="32885">GGHGDTCLPAAVPDGLGPLPHPDAKDTEVRCVHGGRISSVSDPDPGERGLCFVKVTFTAAIVLDLSRFDAPQQTLNITLLQCVLVGLSIRGSGARVHVNVTSSMLDCDALGFEGDFGTSSQILVVGSTLLTTWSHAVALSKFALGANSTLLLLDNRIEGNSYAVYFSNGAVVDGGGIIVKGNTLRATGGVDSSETAIYFDIVAVKNGGYLDVEKNMMSAVNGVHFFGDTTVSSVGLLRVADCGFVGSTEFFDSTLLYLDGSVTLESGAQWRVEGNELGTDSLLFVPYSFDNIRLFGRGTTVALAYNRQGERSV</sequence>
<reference evidence="1 2" key="1">
    <citation type="journal article" date="2012" name="BMC Genomics">
        <title>Comparative genomic analysis of human infective Trypanosoma cruzi lineages with the bat-restricted subspecies T. cruzi marinkellei.</title>
        <authorList>
            <person name="Franzen O."/>
            <person name="Talavera-Lopez C."/>
            <person name="Ochaya S."/>
            <person name="Butler C.E."/>
            <person name="Messenger L.A."/>
            <person name="Lewis M.D."/>
            <person name="Llewellyn M.S."/>
            <person name="Marinkelle C.J."/>
            <person name="Tyler K.M."/>
            <person name="Miles M.A."/>
            <person name="Andersson B."/>
        </authorList>
    </citation>
    <scope>NUCLEOTIDE SEQUENCE [LARGE SCALE GENOMIC DNA]</scope>
    <source>
        <strain evidence="1 2">B7</strain>
    </source>
</reference>
<feature type="non-terminal residue" evidence="1">
    <location>
        <position position="1"/>
    </location>
</feature>
<evidence type="ECO:0000313" key="2">
    <source>
        <dbReference type="Proteomes" id="UP000007350"/>
    </source>
</evidence>
<dbReference type="EMBL" id="AHKC01016790">
    <property type="protein sequence ID" value="EKF28096.1"/>
    <property type="molecule type" value="Genomic_DNA"/>
</dbReference>
<dbReference type="InterPro" id="IPR011050">
    <property type="entry name" value="Pectin_lyase_fold/virulence"/>
</dbReference>
<dbReference type="SUPFAM" id="SSF51126">
    <property type="entry name" value="Pectin lyase-like"/>
    <property type="match status" value="1"/>
</dbReference>
<accession>K2N0M9</accession>
<dbReference type="AlphaFoldDB" id="K2N0M9"/>